<evidence type="ECO:0000313" key="2">
    <source>
        <dbReference type="Proteomes" id="UP000076078"/>
    </source>
</evidence>
<protein>
    <submittedName>
        <fullName evidence="1">Cell differentiation protein rcd1</fullName>
    </submittedName>
</protein>
<dbReference type="InParanoid" id="A0A152A1Y5"/>
<keyword evidence="2" id="KW-1185">Reference proteome</keyword>
<dbReference type="EMBL" id="LODT01000016">
    <property type="protein sequence ID" value="KYR00081.1"/>
    <property type="molecule type" value="Genomic_DNA"/>
</dbReference>
<reference evidence="1 2" key="1">
    <citation type="submission" date="2015-12" db="EMBL/GenBank/DDBJ databases">
        <title>Dictyostelia acquired genes for synthesis and detection of signals that induce cell-type specialization by lateral gene transfer from prokaryotes.</title>
        <authorList>
            <person name="Gloeckner G."/>
            <person name="Schaap P."/>
        </authorList>
    </citation>
    <scope>NUCLEOTIDE SEQUENCE [LARGE SCALE GENOMIC DNA]</scope>
    <source>
        <strain evidence="1 2">TK</strain>
    </source>
</reference>
<organism evidence="1 2">
    <name type="scientific">Tieghemostelium lacteum</name>
    <name type="common">Slime mold</name>
    <name type="synonym">Dictyostelium lacteum</name>
    <dbReference type="NCBI Taxonomy" id="361077"/>
    <lineage>
        <taxon>Eukaryota</taxon>
        <taxon>Amoebozoa</taxon>
        <taxon>Evosea</taxon>
        <taxon>Eumycetozoa</taxon>
        <taxon>Dictyostelia</taxon>
        <taxon>Dictyosteliales</taxon>
        <taxon>Raperosteliaceae</taxon>
        <taxon>Tieghemostelium</taxon>
    </lineage>
</organism>
<proteinExistence type="predicted"/>
<dbReference type="Proteomes" id="UP000076078">
    <property type="component" value="Unassembled WGS sequence"/>
</dbReference>
<comment type="caution">
    <text evidence="1">The sequence shown here is derived from an EMBL/GenBank/DDBJ whole genome shotgun (WGS) entry which is preliminary data.</text>
</comment>
<dbReference type="AlphaFoldDB" id="A0A152A1Y5"/>
<gene>
    <name evidence="1" type="ORF">DLAC_03228</name>
</gene>
<evidence type="ECO:0000313" key="1">
    <source>
        <dbReference type="EMBL" id="KYR00081.1"/>
    </source>
</evidence>
<name>A0A152A1Y5_TIELA</name>
<accession>A0A152A1Y5</accession>
<sequence>MLFGFRGLMGTNSSKNKDQTEYSKFNIPILISINILNLIINQEELVSDSNDLTLLCRFVTRMSLVCKDWRTNLIPRLQLFNPLLIDKSVQHINYLLDLGIHIPVSLDVDNINNSSRYKGKIVHVHMNLPTTYKYPLYQFLQNNRQIRSLSLSLLNTFTSIRTIKVVIQQDNYNNFHGDNNITVQSFKEFIENIDDTTLLNLNHLKIDGELEKLGLNSVFNHLNSLQKPLPDSVLLNLTTLTISNIHSTTEETYSSSLCKLTTLTTLTLNRFPSNVIIDIIQNCPSIRNLSVTNYIINIEPRNNSLKPLLEALIPNTNIENFQMTNQANIFSLFKPNQRNNSAPFSTLIQLLNTNHTLKILNIPHSQFRIKKSNETPKEEDNNNNNNNNNEVEDGVLVESKIQNSTLTHLMLGEVNKKNQITNELVKMWVDISALVKTDFDWTLVEGSTKMLIDHFPHLQYLKVSNSTGRVAQQDLLKLNMPMLVDMSLTTFKDLHKTLQFNRTLTSLTLKDVIGQFNIVKFLKSNHPTIIHLYVISGQISWTKFSNALSQNTYLRTLTFLDRFINLDFENKKEKPIILLISGLTSIFTINSSLVTFHLPALIKCSKKFRKDYKRYMKPLKEALLQNNVIHSLSFTGDYYDDFPPLFKKELQKVFNTKLIKLKFV</sequence>